<organism evidence="1 2">
    <name type="scientific">Diplodia seriata</name>
    <dbReference type="NCBI Taxonomy" id="420778"/>
    <lineage>
        <taxon>Eukaryota</taxon>
        <taxon>Fungi</taxon>
        <taxon>Dikarya</taxon>
        <taxon>Ascomycota</taxon>
        <taxon>Pezizomycotina</taxon>
        <taxon>Dothideomycetes</taxon>
        <taxon>Dothideomycetes incertae sedis</taxon>
        <taxon>Botryosphaeriales</taxon>
        <taxon>Botryosphaeriaceae</taxon>
        <taxon>Diplodia</taxon>
    </lineage>
</organism>
<reference evidence="1 2" key="1">
    <citation type="submission" date="2015-03" db="EMBL/GenBank/DDBJ databases">
        <authorList>
            <person name="Morales-Cruz A."/>
            <person name="Amrine K.C."/>
            <person name="Cantu D."/>
        </authorList>
    </citation>
    <scope>NUCLEOTIDE SEQUENCE [LARGE SCALE GENOMIC DNA]</scope>
    <source>
        <strain evidence="1">DS831</strain>
    </source>
</reference>
<dbReference type="AlphaFoldDB" id="A0A0G2ERK7"/>
<evidence type="ECO:0000313" key="1">
    <source>
        <dbReference type="EMBL" id="KKY25397.1"/>
    </source>
</evidence>
<evidence type="ECO:0000313" key="2">
    <source>
        <dbReference type="Proteomes" id="UP000034182"/>
    </source>
</evidence>
<dbReference type="EMBL" id="LAQI01000038">
    <property type="protein sequence ID" value="KKY25397.1"/>
    <property type="molecule type" value="Genomic_DNA"/>
</dbReference>
<accession>A0A0G2ERK7</accession>
<sequence>MVPLSTPIIYADLEPEEDDECNNGFSFNVDNRQGLKTAEDKVIDLQIILTTLRSTIEGIRKYCQKCCETSCQKTGSGNCICASAIDEFDGYIKEVELCLERASILKERVFSTAQLLSDLLRYEDQRALKELTKQSHEFTVCKAL</sequence>
<comment type="caution">
    <text evidence="1">The sequence shown here is derived from an EMBL/GenBank/DDBJ whole genome shotgun (WGS) entry which is preliminary data.</text>
</comment>
<protein>
    <submittedName>
        <fullName evidence="1">Uncharacterized protein</fullName>
    </submittedName>
</protein>
<proteinExistence type="predicted"/>
<reference evidence="1 2" key="2">
    <citation type="submission" date="2015-05" db="EMBL/GenBank/DDBJ databases">
        <title>Distinctive expansion of gene families associated with plant cell wall degradation and secondary metabolism in the genomes of grapevine trunk pathogens.</title>
        <authorList>
            <person name="Lawrence D.P."/>
            <person name="Travadon R."/>
            <person name="Rolshausen P.E."/>
            <person name="Baumgartner K."/>
        </authorList>
    </citation>
    <scope>NUCLEOTIDE SEQUENCE [LARGE SCALE GENOMIC DNA]</scope>
    <source>
        <strain evidence="1">DS831</strain>
    </source>
</reference>
<gene>
    <name evidence="1" type="ORF">UCDDS831_g02072</name>
</gene>
<name>A0A0G2ERK7_9PEZI</name>
<dbReference type="Proteomes" id="UP000034182">
    <property type="component" value="Unassembled WGS sequence"/>
</dbReference>